<accession>A0ABT6H195</accession>
<reference evidence="1 2" key="1">
    <citation type="submission" date="2023-04" db="EMBL/GenBank/DDBJ databases">
        <title>Ectobacillus antri isolated from activated sludge.</title>
        <authorList>
            <person name="Yan P."/>
            <person name="Liu X."/>
        </authorList>
    </citation>
    <scope>NUCLEOTIDE SEQUENCE [LARGE SCALE GENOMIC DNA]</scope>
    <source>
        <strain evidence="1 2">C18H</strain>
    </source>
</reference>
<dbReference type="Proteomes" id="UP001218246">
    <property type="component" value="Unassembled WGS sequence"/>
</dbReference>
<organism evidence="1 2">
    <name type="scientific">Ectobacillus antri</name>
    <dbReference type="NCBI Taxonomy" id="2486280"/>
    <lineage>
        <taxon>Bacteria</taxon>
        <taxon>Bacillati</taxon>
        <taxon>Bacillota</taxon>
        <taxon>Bacilli</taxon>
        <taxon>Bacillales</taxon>
        <taxon>Bacillaceae</taxon>
        <taxon>Ectobacillus</taxon>
    </lineage>
</organism>
<evidence type="ECO:0000313" key="1">
    <source>
        <dbReference type="EMBL" id="MDG5753047.1"/>
    </source>
</evidence>
<comment type="caution">
    <text evidence="1">The sequence shown here is derived from an EMBL/GenBank/DDBJ whole genome shotgun (WGS) entry which is preliminary data.</text>
</comment>
<dbReference type="RefSeq" id="WP_278017975.1">
    <property type="nucleotide sequence ID" value="NZ_JARRRY010000001.1"/>
</dbReference>
<sequence>MLNEPYTEVMDGENLPFLVQLIIGSTDKGEKVSLSRLCSSPSQIHMCVYDVPELKPLRLQLFGSVAVTFLWNKIYEGKKERENRHILTKKQPIILLYEHGKTDYVYPWRCGIYHFEVIYNQNVYYGAFRICPKNFYDEQLTLIQNKVKSIMGSLIADRGYYKKTFSVFQDLEEHSQLKTIRWLSQRVAQITRMYKKIERDVGYKYILHQERCYRKPISATVRKNALYAAKGKDKYWNRRLIEAKQRTDLQYVKVQSVAFLGLLEELNEFLANNIQKLQVIEQSGKQEKHAVQNIVQNIEKNGSVTERDKQKYKNIQLLKETDLRKVSVKLQEYKVLYSLINRLMCDMRGRLHASFWNEIKISDAKPPIAPAYREFCHFMRKLWKTREEVYDEPIYLFVYKPTFLIYEYYVFFAVVTTLEDMGFIAMPSVSEQIKSYFYLDGLQDGTAVVTEKEDIRLRIVFNELIETHHLIALSKGSNFYNGEDTKKPDVRIDYFRKQNEVWMYQSSIIIEVKYSPMYNIFQPIGNTKATEQMYKYWSIKYVEQQDGRNVFHRRAIHEVICVYPGSQMHAKKIEAGCGIFLQFYPYIKKEVEHLMGQKELTRIITEWVQ</sequence>
<dbReference type="EMBL" id="JARULN010000001">
    <property type="protein sequence ID" value="MDG5753047.1"/>
    <property type="molecule type" value="Genomic_DNA"/>
</dbReference>
<gene>
    <name evidence="1" type="ORF">P6P90_03410</name>
</gene>
<protein>
    <recommendedName>
        <fullName evidence="3">DUF2357 domain-containing protein</fullName>
    </recommendedName>
</protein>
<keyword evidence="2" id="KW-1185">Reference proteome</keyword>
<proteinExistence type="predicted"/>
<evidence type="ECO:0008006" key="3">
    <source>
        <dbReference type="Google" id="ProtNLM"/>
    </source>
</evidence>
<name>A0ABT6H195_9BACI</name>
<evidence type="ECO:0000313" key="2">
    <source>
        <dbReference type="Proteomes" id="UP001218246"/>
    </source>
</evidence>